<feature type="chain" id="PRO_5042563480" evidence="1">
    <location>
        <begin position="25"/>
        <end position="133"/>
    </location>
</feature>
<dbReference type="Proteomes" id="UP001238450">
    <property type="component" value="Unassembled WGS sequence"/>
</dbReference>
<accession>A0AAJ1TE91</accession>
<gene>
    <name evidence="2" type="ORF">J2Z48_000966</name>
</gene>
<feature type="signal peptide" evidence="1">
    <location>
        <begin position="1"/>
        <end position="24"/>
    </location>
</feature>
<dbReference type="RefSeq" id="WP_307251415.1">
    <property type="nucleotide sequence ID" value="NZ_JAUSUV010000003.1"/>
</dbReference>
<keyword evidence="3" id="KW-1185">Reference proteome</keyword>
<keyword evidence="1" id="KW-0732">Signal</keyword>
<evidence type="ECO:0000313" key="3">
    <source>
        <dbReference type="Proteomes" id="UP001238450"/>
    </source>
</evidence>
<evidence type="ECO:0000256" key="1">
    <source>
        <dbReference type="SAM" id="SignalP"/>
    </source>
</evidence>
<dbReference type="AlphaFoldDB" id="A0AAJ1TE91"/>
<dbReference type="EMBL" id="JAUSUV010000003">
    <property type="protein sequence ID" value="MDQ0416799.1"/>
    <property type="molecule type" value="Genomic_DNA"/>
</dbReference>
<comment type="caution">
    <text evidence="2">The sequence shown here is derived from an EMBL/GenBank/DDBJ whole genome shotgun (WGS) entry which is preliminary data.</text>
</comment>
<sequence>MFKKAASLAVGCSILMGATTGVFAASPNDSLAPPPPYTGADHPCKSSKTDFYATVTEEVTAKGGVHSLLKPSLSSKPYEARPTKFIYGPHLFTGVVKGEMVNGSDKWYVVHNMWANTYVHSSNFEKNVKCLWN</sequence>
<proteinExistence type="predicted"/>
<name>A0AAJ1TE91_9BACL</name>
<reference evidence="2 3" key="1">
    <citation type="submission" date="2023-07" db="EMBL/GenBank/DDBJ databases">
        <title>Genomic Encyclopedia of Type Strains, Phase IV (KMG-IV): sequencing the most valuable type-strain genomes for metagenomic binning, comparative biology and taxonomic classification.</title>
        <authorList>
            <person name="Goeker M."/>
        </authorList>
    </citation>
    <scope>NUCLEOTIDE SEQUENCE [LARGE SCALE GENOMIC DNA]</scope>
    <source>
        <strain evidence="2 3">DSM 46876</strain>
    </source>
</reference>
<organism evidence="2 3">
    <name type="scientific">Croceifilum oryzae</name>
    <dbReference type="NCBI Taxonomy" id="1553429"/>
    <lineage>
        <taxon>Bacteria</taxon>
        <taxon>Bacillati</taxon>
        <taxon>Bacillota</taxon>
        <taxon>Bacilli</taxon>
        <taxon>Bacillales</taxon>
        <taxon>Thermoactinomycetaceae</taxon>
        <taxon>Croceifilum</taxon>
    </lineage>
</organism>
<protein>
    <submittedName>
        <fullName evidence="2">Uncharacterized protein</fullName>
    </submittedName>
</protein>
<evidence type="ECO:0000313" key="2">
    <source>
        <dbReference type="EMBL" id="MDQ0416799.1"/>
    </source>
</evidence>